<comment type="caution">
    <text evidence="1">The sequence shown here is derived from an EMBL/GenBank/DDBJ whole genome shotgun (WGS) entry which is preliminary data.</text>
</comment>
<accession>A0ACB8UPK0</accession>
<evidence type="ECO:0000313" key="1">
    <source>
        <dbReference type="EMBL" id="KAI2381730.1"/>
    </source>
</evidence>
<sequence>MPRPRKPGAPEPKRRSRTGCWPCKARKVKCGEEKPGCANCQRQGERCDYSIRLNWDGRVTKTTAAKKKKKIPQTNRHGQAASPPARQLSHTPNGTPFSITDSSDSPDEPAHDLLDYDPLDAARVPVQSLLSPPPLPPAPCPLPGAAVVRFGFDGGRADLDLGRNDDAGALACAAPLELPAGPLARREFTRGGYYAQPVAIEIPRALVPLPAGLQGNAMNLLYFHHFLNHTSRILVPHACARNPFAAVLPAMAVQDPSLLTLLLAYAASHRARLLGHPKPYVRIAHWTRHVFPQLRTALDDPRARVSDTHLATAIMLVSQKIISPSTFEVPTPWESHLDLARGLFRARRAVPRRPPAPAVDFFLCRWLGYLDLLGSLSSRRTDAPLFGGTYWASGDGPDDPAHALDVDCFSGFTPETRALLTRLAELVHHV</sequence>
<feature type="non-terminal residue" evidence="1">
    <location>
        <position position="430"/>
    </location>
</feature>
<name>A0ACB8UPK0_9EURO</name>
<protein>
    <submittedName>
        <fullName evidence="1">Uncharacterized protein</fullName>
    </submittedName>
</protein>
<proteinExistence type="predicted"/>
<organism evidence="1">
    <name type="scientific">Ophidiomyces ophidiicola</name>
    <dbReference type="NCBI Taxonomy" id="1387563"/>
    <lineage>
        <taxon>Eukaryota</taxon>
        <taxon>Fungi</taxon>
        <taxon>Dikarya</taxon>
        <taxon>Ascomycota</taxon>
        <taxon>Pezizomycotina</taxon>
        <taxon>Eurotiomycetes</taxon>
        <taxon>Eurotiomycetidae</taxon>
        <taxon>Onygenales</taxon>
        <taxon>Onygenaceae</taxon>
        <taxon>Ophidiomyces</taxon>
    </lineage>
</organism>
<reference evidence="1" key="1">
    <citation type="journal article" date="2022" name="bioRxiv">
        <title>Population genetic analysis of Ophidiomyces ophidiicola, the causative agent of snake fungal disease, indicates recent introductions to the USA.</title>
        <authorList>
            <person name="Ladner J.T."/>
            <person name="Palmer J.M."/>
            <person name="Ettinger C.L."/>
            <person name="Stajich J.E."/>
            <person name="Farrell T.M."/>
            <person name="Glorioso B.M."/>
            <person name="Lawson B."/>
            <person name="Price S.J."/>
            <person name="Stengle A.G."/>
            <person name="Grear D.A."/>
            <person name="Lorch J.M."/>
        </authorList>
    </citation>
    <scope>NUCLEOTIDE SEQUENCE</scope>
    <source>
        <strain evidence="1">NWHC 24266-5</strain>
    </source>
</reference>
<gene>
    <name evidence="1" type="ORF">LOY88_006624</name>
</gene>
<dbReference type="EMBL" id="JALBCA010000181">
    <property type="protein sequence ID" value="KAI2381730.1"/>
    <property type="molecule type" value="Genomic_DNA"/>
</dbReference>